<evidence type="ECO:0000256" key="2">
    <source>
        <dbReference type="ARBA" id="ARBA00022692"/>
    </source>
</evidence>
<dbReference type="RefSeq" id="WP_180907785.1">
    <property type="nucleotide sequence ID" value="NZ_CAIJDP010000053.1"/>
</dbReference>
<feature type="domain" description="RDD" evidence="6">
    <location>
        <begin position="7"/>
        <end position="129"/>
    </location>
</feature>
<evidence type="ECO:0000313" key="7">
    <source>
        <dbReference type="EMBL" id="CAD0001223.1"/>
    </source>
</evidence>
<keyword evidence="4 5" id="KW-0472">Membrane</keyword>
<keyword evidence="2 5" id="KW-0812">Transmembrane</keyword>
<evidence type="ECO:0000256" key="4">
    <source>
        <dbReference type="ARBA" id="ARBA00023136"/>
    </source>
</evidence>
<organism evidence="7 8">
    <name type="scientific">Flavobacterium salmonis</name>
    <dbReference type="NCBI Taxonomy" id="2654844"/>
    <lineage>
        <taxon>Bacteria</taxon>
        <taxon>Pseudomonadati</taxon>
        <taxon>Bacteroidota</taxon>
        <taxon>Flavobacteriia</taxon>
        <taxon>Flavobacteriales</taxon>
        <taxon>Flavobacteriaceae</taxon>
        <taxon>Flavobacterium</taxon>
    </lineage>
</organism>
<dbReference type="GO" id="GO:0016020">
    <property type="term" value="C:membrane"/>
    <property type="evidence" value="ECO:0007669"/>
    <property type="project" value="UniProtKB-SubCell"/>
</dbReference>
<evidence type="ECO:0000256" key="5">
    <source>
        <dbReference type="SAM" id="Phobius"/>
    </source>
</evidence>
<evidence type="ECO:0000259" key="6">
    <source>
        <dbReference type="Pfam" id="PF06271"/>
    </source>
</evidence>
<evidence type="ECO:0000256" key="1">
    <source>
        <dbReference type="ARBA" id="ARBA00004141"/>
    </source>
</evidence>
<keyword evidence="3 5" id="KW-1133">Transmembrane helix</keyword>
<evidence type="ECO:0000313" key="8">
    <source>
        <dbReference type="Proteomes" id="UP000530060"/>
    </source>
</evidence>
<reference evidence="7 8" key="1">
    <citation type="submission" date="2020-06" db="EMBL/GenBank/DDBJ databases">
        <authorList>
            <person name="Criscuolo A."/>
        </authorList>
    </citation>
    <scope>NUCLEOTIDE SEQUENCE [LARGE SCALE GENOMIC DNA]</scope>
    <source>
        <strain evidence="8">CIP 111411</strain>
    </source>
</reference>
<comment type="caution">
    <text evidence="7">The sequence shown here is derived from an EMBL/GenBank/DDBJ whole genome shotgun (WGS) entry which is preliminary data.</text>
</comment>
<dbReference type="InterPro" id="IPR010432">
    <property type="entry name" value="RDD"/>
</dbReference>
<dbReference type="EMBL" id="CAIJDP010000053">
    <property type="protein sequence ID" value="CAD0001223.1"/>
    <property type="molecule type" value="Genomic_DNA"/>
</dbReference>
<gene>
    <name evidence="7" type="ORF">FLAT13_00454</name>
</gene>
<feature type="transmembrane region" description="Helical" evidence="5">
    <location>
        <begin position="12"/>
        <end position="34"/>
    </location>
</feature>
<accession>A0A6V6YP73</accession>
<feature type="transmembrane region" description="Helical" evidence="5">
    <location>
        <begin position="46"/>
        <end position="64"/>
    </location>
</feature>
<sequence>MRKRDYIFKRIGAALIDLFLFALIIKIVEPFLFYEHSRNPANTDNNGYFFLVYYFVYLSQDILMNKTIGKHIFKLEMVFDNVQPNGYKKYIRIVIRRIFDLFELVCPFIYLLSIILTKKNQKLGDIIAKMIIKPN</sequence>
<name>A0A6V6YP73_9FLAO</name>
<dbReference type="Pfam" id="PF06271">
    <property type="entry name" value="RDD"/>
    <property type="match status" value="1"/>
</dbReference>
<feature type="transmembrane region" description="Helical" evidence="5">
    <location>
        <begin position="98"/>
        <end position="116"/>
    </location>
</feature>
<protein>
    <recommendedName>
        <fullName evidence="6">RDD domain-containing protein</fullName>
    </recommendedName>
</protein>
<dbReference type="Proteomes" id="UP000530060">
    <property type="component" value="Unassembled WGS sequence"/>
</dbReference>
<dbReference type="AlphaFoldDB" id="A0A6V6YP73"/>
<comment type="subcellular location">
    <subcellularLocation>
        <location evidence="1">Membrane</location>
        <topology evidence="1">Multi-pass membrane protein</topology>
    </subcellularLocation>
</comment>
<evidence type="ECO:0000256" key="3">
    <source>
        <dbReference type="ARBA" id="ARBA00022989"/>
    </source>
</evidence>
<proteinExistence type="predicted"/>
<keyword evidence="8" id="KW-1185">Reference proteome</keyword>